<evidence type="ECO:0000313" key="5">
    <source>
        <dbReference type="RefSeq" id="XP_054842664.1"/>
    </source>
</evidence>
<evidence type="ECO:0000256" key="1">
    <source>
        <dbReference type="ARBA" id="ARBA00022734"/>
    </source>
</evidence>
<evidence type="ECO:0000256" key="2">
    <source>
        <dbReference type="RuleBase" id="RU102079"/>
    </source>
</evidence>
<dbReference type="RefSeq" id="XP_054842664.1">
    <property type="nucleotide sequence ID" value="XM_054986689.1"/>
</dbReference>
<dbReference type="GO" id="GO:0005615">
    <property type="term" value="C:extracellular space"/>
    <property type="evidence" value="ECO:0007669"/>
    <property type="project" value="TreeGrafter"/>
</dbReference>
<dbReference type="InterPro" id="IPR044156">
    <property type="entry name" value="Galectin-like"/>
</dbReference>
<dbReference type="Gene3D" id="2.60.120.200">
    <property type="match status" value="1"/>
</dbReference>
<dbReference type="SMART" id="SM00276">
    <property type="entry name" value="GLECT"/>
    <property type="match status" value="1"/>
</dbReference>
<gene>
    <name evidence="5" type="primary">LOC129334530</name>
</gene>
<evidence type="ECO:0000259" key="3">
    <source>
        <dbReference type="PROSITE" id="PS51304"/>
    </source>
</evidence>
<dbReference type="PROSITE" id="PS51304">
    <property type="entry name" value="GALECTIN"/>
    <property type="match status" value="1"/>
</dbReference>
<dbReference type="GO" id="GO:0030395">
    <property type="term" value="F:lactose binding"/>
    <property type="evidence" value="ECO:0007669"/>
    <property type="project" value="TreeGrafter"/>
</dbReference>
<reference evidence="5" key="1">
    <citation type="submission" date="2025-08" db="UniProtKB">
        <authorList>
            <consortium name="RefSeq"/>
        </authorList>
    </citation>
    <scope>IDENTIFICATION</scope>
    <source>
        <tissue evidence="5">Blood</tissue>
    </source>
</reference>
<keyword evidence="1 2" id="KW-0430">Lectin</keyword>
<proteinExistence type="predicted"/>
<evidence type="ECO:0000313" key="4">
    <source>
        <dbReference type="Proteomes" id="UP001190640"/>
    </source>
</evidence>
<dbReference type="Proteomes" id="UP001190640">
    <property type="component" value="Chromosome 8"/>
</dbReference>
<accession>A0AA97JTJ6</accession>
<dbReference type="PANTHER" id="PTHR11346">
    <property type="entry name" value="GALECTIN"/>
    <property type="match status" value="1"/>
</dbReference>
<dbReference type="SUPFAM" id="SSF49899">
    <property type="entry name" value="Concanavalin A-like lectins/glucanases"/>
    <property type="match status" value="1"/>
</dbReference>
<organism evidence="4 5">
    <name type="scientific">Eublepharis macularius</name>
    <name type="common">Leopard gecko</name>
    <name type="synonym">Cyrtodactylus macularius</name>
    <dbReference type="NCBI Taxonomy" id="481883"/>
    <lineage>
        <taxon>Eukaryota</taxon>
        <taxon>Metazoa</taxon>
        <taxon>Chordata</taxon>
        <taxon>Craniata</taxon>
        <taxon>Vertebrata</taxon>
        <taxon>Euteleostomi</taxon>
        <taxon>Lepidosauria</taxon>
        <taxon>Squamata</taxon>
        <taxon>Bifurcata</taxon>
        <taxon>Gekkota</taxon>
        <taxon>Eublepharidae</taxon>
        <taxon>Eublepharinae</taxon>
        <taxon>Eublepharis</taxon>
    </lineage>
</organism>
<dbReference type="CDD" id="cd00070">
    <property type="entry name" value="GLECT"/>
    <property type="match status" value="1"/>
</dbReference>
<dbReference type="GO" id="GO:0043236">
    <property type="term" value="F:laminin binding"/>
    <property type="evidence" value="ECO:0007669"/>
    <property type="project" value="TreeGrafter"/>
</dbReference>
<protein>
    <recommendedName>
        <fullName evidence="2">Galectin</fullName>
    </recommendedName>
</protein>
<dbReference type="GeneID" id="129334530"/>
<dbReference type="FunFam" id="2.60.120.200:FF:000021">
    <property type="entry name" value="Galectin"/>
    <property type="match status" value="1"/>
</dbReference>
<dbReference type="KEGG" id="emc:129334530"/>
<name>A0AA97JTJ6_EUBMA</name>
<dbReference type="InterPro" id="IPR001079">
    <property type="entry name" value="Galectin_CRD"/>
</dbReference>
<dbReference type="Pfam" id="PF00337">
    <property type="entry name" value="Gal-bind_lectin"/>
    <property type="match status" value="1"/>
</dbReference>
<dbReference type="SMART" id="SM00908">
    <property type="entry name" value="Gal-bind_lectin"/>
    <property type="match status" value="1"/>
</dbReference>
<dbReference type="AlphaFoldDB" id="A0AA97JTJ6"/>
<feature type="domain" description="Galectin" evidence="3">
    <location>
        <begin position="3"/>
        <end position="134"/>
    </location>
</feature>
<dbReference type="PANTHER" id="PTHR11346:SF97">
    <property type="entry name" value="GALECTIN-1"/>
    <property type="match status" value="1"/>
</dbReference>
<keyword evidence="4" id="KW-1185">Reference proteome</keyword>
<sequence>MPGITCTDLRIAPGQRIAVKREVPSGAKSSVINLGKKDDDLIIHFNPCFDAHGNVKTIVCNSKSGGQWGKEHRESNFPFHEGSTAEIIFAYDKNEVAITLPDNYRFKIPNSSGHEGIEYICVTGNTAFKGISLV</sequence>
<dbReference type="InterPro" id="IPR013320">
    <property type="entry name" value="ConA-like_dom_sf"/>
</dbReference>